<dbReference type="EMBL" id="LGKN01000005">
    <property type="protein sequence ID" value="KPL87883.1"/>
    <property type="molecule type" value="Genomic_DNA"/>
</dbReference>
<dbReference type="InParanoid" id="A0A0M9UDS0"/>
<dbReference type="InterPro" id="IPR052573">
    <property type="entry name" value="DnaJ_C_subfamily_28"/>
</dbReference>
<dbReference type="STRING" id="872965.SE16_10105"/>
<reference evidence="3 5" key="1">
    <citation type="journal article" date="2015" name="Genome Announc.">
        <title>Draft Genome Sequence of a Heterotrophic Facultative Anaerobic Thermophilic Bacterium, Ardenticatena maritima Strain 110ST.</title>
        <authorList>
            <person name="Kawaichi S."/>
            <person name="Yoshida T."/>
            <person name="Sako Y."/>
            <person name="Nakamura R."/>
        </authorList>
    </citation>
    <scope>NUCLEOTIDE SEQUENCE [LARGE SCALE GENOMIC DNA]</scope>
    <source>
        <strain evidence="3 5">110S</strain>
    </source>
</reference>
<gene>
    <name evidence="3" type="ORF">ARMA_2741</name>
    <name evidence="4" type="ORF">SE16_10105</name>
</gene>
<keyword evidence="5" id="KW-1185">Reference proteome</keyword>
<feature type="coiled-coil region" evidence="1">
    <location>
        <begin position="67"/>
        <end position="94"/>
    </location>
</feature>
<dbReference type="EMBL" id="BBZA01000242">
    <property type="protein sequence ID" value="GAP64318.1"/>
    <property type="molecule type" value="Genomic_DNA"/>
</dbReference>
<comment type="caution">
    <text evidence="3">The sequence shown here is derived from an EMBL/GenBank/DDBJ whole genome shotgun (WGS) entry which is preliminary data.</text>
</comment>
<dbReference type="InterPro" id="IPR018961">
    <property type="entry name" value="DnaJ_homolog_subfam-C_membr-28"/>
</dbReference>
<dbReference type="RefSeq" id="WP_054494018.1">
    <property type="nucleotide sequence ID" value="NZ_BBZA01000242.1"/>
</dbReference>
<evidence type="ECO:0000313" key="5">
    <source>
        <dbReference type="Proteomes" id="UP000037784"/>
    </source>
</evidence>
<organism evidence="3 5">
    <name type="scientific">Ardenticatena maritima</name>
    <dbReference type="NCBI Taxonomy" id="872965"/>
    <lineage>
        <taxon>Bacteria</taxon>
        <taxon>Bacillati</taxon>
        <taxon>Chloroflexota</taxon>
        <taxon>Ardenticatenia</taxon>
        <taxon>Ardenticatenales</taxon>
        <taxon>Ardenticatenaceae</taxon>
        <taxon>Ardenticatena</taxon>
    </lineage>
</organism>
<feature type="domain" description="DnaJ homologue subfamily C member 28 conserved" evidence="2">
    <location>
        <begin position="12"/>
        <end position="77"/>
    </location>
</feature>
<keyword evidence="1" id="KW-0175">Coiled coil</keyword>
<dbReference type="Proteomes" id="UP000050502">
    <property type="component" value="Unassembled WGS sequence"/>
</dbReference>
<evidence type="ECO:0000313" key="6">
    <source>
        <dbReference type="Proteomes" id="UP000050502"/>
    </source>
</evidence>
<sequence>MDERHMTWLRRIEDAIRRAFQQGDFEDLRGTGQLLGDTHSDYYAGEHDLANRVLGALEMPPEFITMRREIEREVDEARRALRSAARRRERLLAQLNRAAIGEIVTLHREAWDSWYQAVETFYEQARAINRKVEIFNLKNPIPNLFYPPLRIEEEIERAEQDILNESHQPPR</sequence>
<protein>
    <recommendedName>
        <fullName evidence="2">DnaJ homologue subfamily C member 28 conserved domain-containing protein</fullName>
    </recommendedName>
</protein>
<dbReference type="PANTHER" id="PTHR39158">
    <property type="entry name" value="OS08G0560600 PROTEIN"/>
    <property type="match status" value="1"/>
</dbReference>
<name>A0A0M9UDS0_9CHLR</name>
<evidence type="ECO:0000259" key="2">
    <source>
        <dbReference type="Pfam" id="PF09350"/>
    </source>
</evidence>
<dbReference type="Proteomes" id="UP000037784">
    <property type="component" value="Unassembled WGS sequence"/>
</dbReference>
<evidence type="ECO:0000313" key="4">
    <source>
        <dbReference type="EMBL" id="KPL87883.1"/>
    </source>
</evidence>
<dbReference type="PANTHER" id="PTHR39158:SF1">
    <property type="entry name" value="DNAJ HOMOLOG SUBFAMILY C MEMBER 28"/>
    <property type="match status" value="1"/>
</dbReference>
<dbReference type="AlphaFoldDB" id="A0A0M9UDS0"/>
<evidence type="ECO:0000313" key="3">
    <source>
        <dbReference type="EMBL" id="GAP64318.1"/>
    </source>
</evidence>
<reference evidence="5" key="3">
    <citation type="submission" date="2015-08" db="EMBL/GenBank/DDBJ databases">
        <title>Draft Genome Sequence of a Heterotrophic Facultative Anaerobic Bacterium Ardenticatena maritima Strain 110S.</title>
        <authorList>
            <person name="Kawaichi S."/>
            <person name="Yoshida T."/>
            <person name="Sako Y."/>
            <person name="Nakamura R."/>
        </authorList>
    </citation>
    <scope>NUCLEOTIDE SEQUENCE [LARGE SCALE GENOMIC DNA]</scope>
    <source>
        <strain evidence="5">110S</strain>
    </source>
</reference>
<reference evidence="4 6" key="2">
    <citation type="submission" date="2015-07" db="EMBL/GenBank/DDBJ databases">
        <title>Whole genome sequence of Ardenticatena maritima DSM 23922.</title>
        <authorList>
            <person name="Hemp J."/>
            <person name="Ward L.M."/>
            <person name="Pace L.A."/>
            <person name="Fischer W.W."/>
        </authorList>
    </citation>
    <scope>NUCLEOTIDE SEQUENCE [LARGE SCALE GENOMIC DNA]</scope>
    <source>
        <strain evidence="4 6">110S</strain>
    </source>
</reference>
<dbReference type="Pfam" id="PF09350">
    <property type="entry name" value="DJC28_CD"/>
    <property type="match status" value="1"/>
</dbReference>
<evidence type="ECO:0000256" key="1">
    <source>
        <dbReference type="SAM" id="Coils"/>
    </source>
</evidence>
<accession>A0A0M9UDS0</accession>
<proteinExistence type="predicted"/>